<accession>X1B4B5</accession>
<dbReference type="AlphaFoldDB" id="X1B4B5"/>
<sequence>METKIEPTARLTIEADGELMFWIKMDGKITDLIMLSDLRRLLGLSQATLDGIDQIYEDLRLIAEREEE</sequence>
<evidence type="ECO:0000313" key="1">
    <source>
        <dbReference type="EMBL" id="GAG76147.1"/>
    </source>
</evidence>
<reference evidence="1" key="1">
    <citation type="journal article" date="2014" name="Front. Microbiol.">
        <title>High frequency of phylogenetically diverse reductive dehalogenase-homologous genes in deep subseafloor sedimentary metagenomes.</title>
        <authorList>
            <person name="Kawai M."/>
            <person name="Futagami T."/>
            <person name="Toyoda A."/>
            <person name="Takaki Y."/>
            <person name="Nishi S."/>
            <person name="Hori S."/>
            <person name="Arai W."/>
            <person name="Tsubouchi T."/>
            <person name="Morono Y."/>
            <person name="Uchiyama I."/>
            <person name="Ito T."/>
            <person name="Fujiyama A."/>
            <person name="Inagaki F."/>
            <person name="Takami H."/>
        </authorList>
    </citation>
    <scope>NUCLEOTIDE SEQUENCE</scope>
    <source>
        <strain evidence="1">Expedition CK06-06</strain>
    </source>
</reference>
<proteinExistence type="predicted"/>
<comment type="caution">
    <text evidence="1">The sequence shown here is derived from an EMBL/GenBank/DDBJ whole genome shotgun (WGS) entry which is preliminary data.</text>
</comment>
<gene>
    <name evidence="1" type="ORF">S01H4_32947</name>
</gene>
<organism evidence="1">
    <name type="scientific">marine sediment metagenome</name>
    <dbReference type="NCBI Taxonomy" id="412755"/>
    <lineage>
        <taxon>unclassified sequences</taxon>
        <taxon>metagenomes</taxon>
        <taxon>ecological metagenomes</taxon>
    </lineage>
</organism>
<protein>
    <submittedName>
        <fullName evidence="1">Uncharacterized protein</fullName>
    </submittedName>
</protein>
<name>X1B4B5_9ZZZZ</name>
<dbReference type="EMBL" id="BART01017282">
    <property type="protein sequence ID" value="GAG76147.1"/>
    <property type="molecule type" value="Genomic_DNA"/>
</dbReference>